<evidence type="ECO:0000313" key="1">
    <source>
        <dbReference type="EMBL" id="SZX66195.1"/>
    </source>
</evidence>
<accession>A0A383VKY6</accession>
<protein>
    <submittedName>
        <fullName evidence="1">Uncharacterized protein</fullName>
    </submittedName>
</protein>
<keyword evidence="2" id="KW-1185">Reference proteome</keyword>
<dbReference type="EMBL" id="FNXT01000689">
    <property type="protein sequence ID" value="SZX66195.1"/>
    <property type="molecule type" value="Genomic_DNA"/>
</dbReference>
<gene>
    <name evidence="1" type="ORF">BQ4739_LOCUS6634</name>
</gene>
<dbReference type="Proteomes" id="UP000256970">
    <property type="component" value="Unassembled WGS sequence"/>
</dbReference>
<dbReference type="AlphaFoldDB" id="A0A383VKY6"/>
<proteinExistence type="predicted"/>
<evidence type="ECO:0000313" key="2">
    <source>
        <dbReference type="Proteomes" id="UP000256970"/>
    </source>
</evidence>
<sequence length="113" mass="11139">MPEQHHRLLLRELGVGGLAQGVLPRLTTACVNDIGAAMVALRHHMNLTAAVRDAAAGGGSSSSSGASSLTPSLAAAAAAATGRLQLQCCGGRSAADAAAGRVAAGSLVARRAW</sequence>
<reference evidence="1 2" key="1">
    <citation type="submission" date="2016-10" db="EMBL/GenBank/DDBJ databases">
        <authorList>
            <person name="Cai Z."/>
        </authorList>
    </citation>
    <scope>NUCLEOTIDE SEQUENCE [LARGE SCALE GENOMIC DNA]</scope>
</reference>
<organism evidence="1 2">
    <name type="scientific">Tetradesmus obliquus</name>
    <name type="common">Green alga</name>
    <name type="synonym">Acutodesmus obliquus</name>
    <dbReference type="NCBI Taxonomy" id="3088"/>
    <lineage>
        <taxon>Eukaryota</taxon>
        <taxon>Viridiplantae</taxon>
        <taxon>Chlorophyta</taxon>
        <taxon>core chlorophytes</taxon>
        <taxon>Chlorophyceae</taxon>
        <taxon>CS clade</taxon>
        <taxon>Sphaeropleales</taxon>
        <taxon>Scenedesmaceae</taxon>
        <taxon>Tetradesmus</taxon>
    </lineage>
</organism>
<name>A0A383VKY6_TETOB</name>